<name>A0AAN7TBB7_9PEZI</name>
<evidence type="ECO:0000313" key="3">
    <source>
        <dbReference type="Proteomes" id="UP001310890"/>
    </source>
</evidence>
<comment type="caution">
    <text evidence="2">The sequence shown here is derived from an EMBL/GenBank/DDBJ whole genome shotgun (WGS) entry which is preliminary data.</text>
</comment>
<dbReference type="AlphaFoldDB" id="A0AAN7TBB7"/>
<reference evidence="2" key="1">
    <citation type="submission" date="2023-08" db="EMBL/GenBank/DDBJ databases">
        <title>Black Yeasts Isolated from many extreme environments.</title>
        <authorList>
            <person name="Coleine C."/>
            <person name="Stajich J.E."/>
            <person name="Selbmann L."/>
        </authorList>
    </citation>
    <scope>NUCLEOTIDE SEQUENCE</scope>
    <source>
        <strain evidence="2">CCFEE 5401</strain>
    </source>
</reference>
<protein>
    <submittedName>
        <fullName evidence="2">Uncharacterized protein</fullName>
    </submittedName>
</protein>
<feature type="compositionally biased region" description="Polar residues" evidence="1">
    <location>
        <begin position="241"/>
        <end position="250"/>
    </location>
</feature>
<organism evidence="2 3">
    <name type="scientific">Meristemomyces frigidus</name>
    <dbReference type="NCBI Taxonomy" id="1508187"/>
    <lineage>
        <taxon>Eukaryota</taxon>
        <taxon>Fungi</taxon>
        <taxon>Dikarya</taxon>
        <taxon>Ascomycota</taxon>
        <taxon>Pezizomycotina</taxon>
        <taxon>Dothideomycetes</taxon>
        <taxon>Dothideomycetidae</taxon>
        <taxon>Mycosphaerellales</taxon>
        <taxon>Teratosphaeriaceae</taxon>
        <taxon>Meristemomyces</taxon>
    </lineage>
</organism>
<sequence length="565" mass="59970">MAEKTMTSRDAANSAEAIARRPSFRKTLRDDEQTLPVEYLDALELKRKQLDESIHKYIASKEREYKVFEKELKYKSRGDGAVVTSLGAQAEHAEGNGSVSQHAKRRTSSESAQGSVAGSPFLGGQHSEAVKALMASGSRRSNDGQVDQDNEHIERADLAGLQDAGASEERDKEFVGLFTPSYLPAIDHKEAEQPDSSPEVAPASNNNNNAAGALESSPRRRDGSDPLPNAKAKRPAHLQLTARTSSSGSSADGKLASAMKSPSHPTSRPMRKRVSLAVGDSIVAPSDNVPSALHISSTPSHSRTRSPDNEPVVVPAGISATLDFAVKPVLLSAVAVDGAGSNTASTPADVAARPLVPGSPGAVMAAPSSTRNINADGDLFDLEDEAEMPPHDNLNEFEDTLENEEKVEAANGVIGRISTSAEHHETSLIPTRSPRSPDALEYVYDPEAGLIPEPPTALAPQQSDLSSPNPTPTRPSGFAPTASQQPSAPGFRRPSVIADPQFRGPDNIYASEELKAATEELYGSSYTRPSTKGSFVGGSVGQSYMAMHAAQMMQMRAERGEQGVR</sequence>
<proteinExistence type="predicted"/>
<feature type="compositionally biased region" description="Low complexity" evidence="1">
    <location>
        <begin position="196"/>
        <end position="216"/>
    </location>
</feature>
<gene>
    <name evidence="2" type="ORF">LTR62_007820</name>
</gene>
<dbReference type="EMBL" id="JAVRRL010000078">
    <property type="protein sequence ID" value="KAK5108760.1"/>
    <property type="molecule type" value="Genomic_DNA"/>
</dbReference>
<feature type="region of interest" description="Disordered" evidence="1">
    <location>
        <begin position="1"/>
        <end position="31"/>
    </location>
</feature>
<evidence type="ECO:0000313" key="2">
    <source>
        <dbReference type="EMBL" id="KAK5108760.1"/>
    </source>
</evidence>
<accession>A0AAN7TBB7</accession>
<feature type="compositionally biased region" description="Polar residues" evidence="1">
    <location>
        <begin position="459"/>
        <end position="468"/>
    </location>
</feature>
<dbReference type="Proteomes" id="UP001310890">
    <property type="component" value="Unassembled WGS sequence"/>
</dbReference>
<feature type="region of interest" description="Disordered" evidence="1">
    <location>
        <begin position="85"/>
        <end position="311"/>
    </location>
</feature>
<feature type="region of interest" description="Disordered" evidence="1">
    <location>
        <begin position="418"/>
        <end position="504"/>
    </location>
</feature>
<evidence type="ECO:0000256" key="1">
    <source>
        <dbReference type="SAM" id="MobiDB-lite"/>
    </source>
</evidence>